<dbReference type="EMBL" id="PGCK01000008">
    <property type="protein sequence ID" value="MCD1295358.1"/>
    <property type="molecule type" value="Genomic_DNA"/>
</dbReference>
<dbReference type="SMART" id="SM00710">
    <property type="entry name" value="PbH1"/>
    <property type="match status" value="17"/>
</dbReference>
<name>A0AAP2RDL1_9EURY</name>
<organism evidence="2 3">
    <name type="scientific">Methanooceanicella nereidis</name>
    <dbReference type="NCBI Taxonomy" id="2052831"/>
    <lineage>
        <taxon>Archaea</taxon>
        <taxon>Methanobacteriati</taxon>
        <taxon>Methanobacteriota</taxon>
        <taxon>Stenosarchaea group</taxon>
        <taxon>Methanomicrobia</taxon>
        <taxon>Methanocellales</taxon>
        <taxon>Methanocellaceae</taxon>
        <taxon>Methanooceanicella</taxon>
    </lineage>
</organism>
<gene>
    <name evidence="2" type="ORF">CUJ83_10140</name>
</gene>
<evidence type="ECO:0000313" key="2">
    <source>
        <dbReference type="EMBL" id="MCD1295358.1"/>
    </source>
</evidence>
<evidence type="ECO:0000313" key="3">
    <source>
        <dbReference type="Proteomes" id="UP001320159"/>
    </source>
</evidence>
<dbReference type="Gene3D" id="2.160.20.10">
    <property type="entry name" value="Single-stranded right-handed beta-helix, Pectin lyase-like"/>
    <property type="match status" value="2"/>
</dbReference>
<comment type="caution">
    <text evidence="2">The sequence shown here is derived from an EMBL/GenBank/DDBJ whole genome shotgun (WGS) entry which is preliminary data.</text>
</comment>
<sequence length="1691" mass="185186">MNDRIISKNLRIITNTLSVLTIIAFLLVSTFSGIAWAQTAVPLTEVWVDDSWISNSSGDIVGPGLLFGYNAFSDINWAIENVSSGGTIHVADGEYSENVNIYKPVSILGANYQGYDSFVSSSIEETLIDGIIKITSSDVFINGVTIDVPADFASDHGIYVTSNELVGATIAGDLTNIVIQNCNIYTLEGYGIYFDQVSSSSILYNFLYNDDISPYGIYSEGDGVNITGNYLEDFNNGIFSFGDNCIIDSNGIYCGEGDTSIFSSGEYVSIENNYVDYYNTGIVSTGNDSTIANNEIYSYYGGYEETVGDAGYEYYGIASEGDNANIAFNDVYYFSVGIYNLGNGSFINDNYVEGDEYDPYGIISEGDSVSIGDNTVLYYYMEGIDSFGTGCSITGNSVAYDDNSWGFVGIYSGGDSVELSMNYVQNYWAYGIYCYGDGVVINDNTVEDVYEEGDDDWGIVARGDFVTINDNTVRNNFFGIYTYCNETEIGDNNILYDEGSLPSTVFAGLAADRDRFDITANIPAGMNLASASLVGDFDEGDYVEIGILSYGDLVNIHDNQITDLYNGIVTFGDDCDVSYNVIETVFGENGIYSEGNAIEFLSNSIYGYVFGITSTGDDCTFTDNDVYRYNEYIDDPVFDQGLVGCYITEHGICSNGDSAVITGNDVYDYFLEGIFARGDGCEITDNYLMTEYGETGITADGFSIIVTGNTITGFTKGIFSAGDYNIIAANTISYYGSELDAMVGLGEYDSCAIDYDGDFGIIEENTIEYMRCAIDYWGKYGTVRNNMITAYPGFYYYIWNSDIAYFGDFGIIEGNVIDYGFEEPPLPPVSPAEGEYGADYGQTGLAFGDISYIGYAGYIQDNVLNTEYPTLLGVFYLGNTGSIVNNTIENPIAGVIYAGSTGTVSENNILNENQGGIGIGHLGYYATIENNEINNTAMGILYVNSIISVLTDVLSEDNILYGGDIEDIFLNSAEYLGYEIDDGLLSAANTVEFSDPGFSGHINGNCINNSENYGVNWGIVYYGYTGTINCNEIYGSEWSMKGITAVSDNLTIAGNTIEGIGYYEKGLPTATLESDMYGIGPLCEGIAISVYPVTRNFEDGNAYIYDNYLRDNEIQLMFWSDEILGQGDGSTGKIDLATLEQIFATNDLDARRVYITDSEGNLKVESPLDLQKFIIDPLGICEFILGGYDPEDFDDVGLIFVRTFIQDAVDAANESSDMYGQPLLSDTVNLKPATYDECLFILKSVNIVGTEESGTGEPLAIIRSSGPKGLPESVGYTYVHGFPIIDVVSWSMYPTFANIANVQIDGSGMIDSEFVPFSGIFYDKGTNGTLSDNMFVNFGPFGDASEAYGNAMVGEYGQVGYAVVLSNHEGSQYYMNDNTFTEVQGALLNYGELDYVLTNTTFFENGNVITGDKYFVYVDTYGNYRIDGQLTGDPDYLNYVICMVGGNDMWQTAIPNEKYEIAMGAGKYYMSTPMVNPYNTVTLVGPDDWVYIFVPDGQPENIIAGYNVSFGVGTCEYDLVYEWNLISVPFELEDNNIENFFPPEVKANIESVWRYDDDGLWYLYKPDGDYTGWDFLGTDPLSTIEPGIGYYVNMTDGASFTVSGIIPADSPLGSCSINDQWNCIGITGIDSYDAATLFGDADSIESVWTYDSGYWYLYKPDGDYTGWDFLGTDPLSTIEPGIGYWVELKEQ</sequence>
<accession>A0AAP2RDL1</accession>
<dbReference type="InterPro" id="IPR039448">
    <property type="entry name" value="Beta_helix"/>
</dbReference>
<dbReference type="Pfam" id="PF13229">
    <property type="entry name" value="Beta_helix"/>
    <property type="match status" value="1"/>
</dbReference>
<dbReference type="Proteomes" id="UP001320159">
    <property type="component" value="Unassembled WGS sequence"/>
</dbReference>
<dbReference type="RefSeq" id="WP_230742212.1">
    <property type="nucleotide sequence ID" value="NZ_PGCK01000008.1"/>
</dbReference>
<keyword evidence="3" id="KW-1185">Reference proteome</keyword>
<dbReference type="InterPro" id="IPR006626">
    <property type="entry name" value="PbH1"/>
</dbReference>
<reference evidence="2 3" key="1">
    <citation type="submission" date="2017-11" db="EMBL/GenBank/DDBJ databases">
        <title>Isolation and Characterization of Family Methanocellaceae Species from Potential Methane Hydrate Area Offshore Southwestern Taiwan.</title>
        <authorList>
            <person name="Zhang W.-L."/>
            <person name="Chen W.-C."/>
            <person name="Lai M.-C."/>
            <person name="Chen S.-C."/>
        </authorList>
    </citation>
    <scope>NUCLEOTIDE SEQUENCE [LARGE SCALE GENOMIC DNA]</scope>
    <source>
        <strain evidence="2 3">CWC-04</strain>
    </source>
</reference>
<dbReference type="InterPro" id="IPR011050">
    <property type="entry name" value="Pectin_lyase_fold/virulence"/>
</dbReference>
<dbReference type="InterPro" id="IPR012334">
    <property type="entry name" value="Pectin_lyas_fold"/>
</dbReference>
<protein>
    <recommendedName>
        <fullName evidence="1">Right handed beta helix domain-containing protein</fullName>
    </recommendedName>
</protein>
<dbReference type="SUPFAM" id="SSF51126">
    <property type="entry name" value="Pectin lyase-like"/>
    <property type="match status" value="3"/>
</dbReference>
<evidence type="ECO:0000259" key="1">
    <source>
        <dbReference type="Pfam" id="PF13229"/>
    </source>
</evidence>
<feature type="domain" description="Right handed beta helix" evidence="1">
    <location>
        <begin position="361"/>
        <end position="495"/>
    </location>
</feature>
<proteinExistence type="predicted"/>